<dbReference type="InterPro" id="IPR033897">
    <property type="entry name" value="SRF-like_MADS-box"/>
</dbReference>
<name>A0AAE2BMX1_9LAMI</name>
<dbReference type="Proteomes" id="UP001289374">
    <property type="component" value="Unassembled WGS sequence"/>
</dbReference>
<gene>
    <name evidence="9" type="ORF">Sango_2189700</name>
</gene>
<feature type="region of interest" description="Disordered" evidence="7">
    <location>
        <begin position="159"/>
        <end position="182"/>
    </location>
</feature>
<dbReference type="PANTHER" id="PTHR11945">
    <property type="entry name" value="MADS BOX PROTEIN"/>
    <property type="match status" value="1"/>
</dbReference>
<dbReference type="InterPro" id="IPR036879">
    <property type="entry name" value="TF_MADSbox_sf"/>
</dbReference>
<dbReference type="GO" id="GO:0046983">
    <property type="term" value="F:protein dimerization activity"/>
    <property type="evidence" value="ECO:0007669"/>
    <property type="project" value="InterPro"/>
</dbReference>
<sequence>MVRSKIRYELIADERTRRETFKKRKTGLFKKLNELKTLCDIEACGIVINGDGTQSEVWPSQHAASQVIQKFKNLPSSSQTNNMVNQAGFLRQNLSRLSKNLDKETRKVQSLERELLLAKCLVEEEVDVSNSNELHEMLRLLERKIGMVDRRIADIEPSSSNMVASLKQTNDGPLRGKGKQPV</sequence>
<feature type="compositionally biased region" description="Polar residues" evidence="7">
    <location>
        <begin position="159"/>
        <end position="171"/>
    </location>
</feature>
<dbReference type="SMART" id="SM00432">
    <property type="entry name" value="MADS"/>
    <property type="match status" value="1"/>
</dbReference>
<evidence type="ECO:0000313" key="10">
    <source>
        <dbReference type="Proteomes" id="UP001289374"/>
    </source>
</evidence>
<dbReference type="CDD" id="cd00266">
    <property type="entry name" value="MADS_SRF_like"/>
    <property type="match status" value="1"/>
</dbReference>
<dbReference type="AlphaFoldDB" id="A0AAE2BMX1"/>
<keyword evidence="6" id="KW-0175">Coiled coil</keyword>
<evidence type="ECO:0000256" key="4">
    <source>
        <dbReference type="ARBA" id="ARBA00023163"/>
    </source>
</evidence>
<keyword evidence="4" id="KW-0804">Transcription</keyword>
<comment type="caution">
    <text evidence="9">The sequence shown here is derived from an EMBL/GenBank/DDBJ whole genome shotgun (WGS) entry which is preliminary data.</text>
</comment>
<dbReference type="Gene3D" id="3.40.1810.10">
    <property type="entry name" value="Transcription factor, MADS-box"/>
    <property type="match status" value="1"/>
</dbReference>
<feature type="domain" description="MADS-box" evidence="8">
    <location>
        <begin position="1"/>
        <end position="52"/>
    </location>
</feature>
<feature type="coiled-coil region" evidence="6">
    <location>
        <begin position="87"/>
        <end position="121"/>
    </location>
</feature>
<reference evidence="9" key="1">
    <citation type="submission" date="2020-06" db="EMBL/GenBank/DDBJ databases">
        <authorList>
            <person name="Li T."/>
            <person name="Hu X."/>
            <person name="Zhang T."/>
            <person name="Song X."/>
            <person name="Zhang H."/>
            <person name="Dai N."/>
            <person name="Sheng W."/>
            <person name="Hou X."/>
            <person name="Wei L."/>
        </authorList>
    </citation>
    <scope>NUCLEOTIDE SEQUENCE</scope>
    <source>
        <strain evidence="9">K16</strain>
        <tissue evidence="9">Leaf</tissue>
    </source>
</reference>
<dbReference type="InterPro" id="IPR002100">
    <property type="entry name" value="TF_MADSbox"/>
</dbReference>
<dbReference type="GO" id="GO:0000981">
    <property type="term" value="F:DNA-binding transcription factor activity, RNA polymerase II-specific"/>
    <property type="evidence" value="ECO:0007669"/>
    <property type="project" value="InterPro"/>
</dbReference>
<accession>A0AAE2BMX1</accession>
<dbReference type="PANTHER" id="PTHR11945:SF387">
    <property type="entry name" value="AGAMOUS-LIKE MADS-BOX PROTEIN AGL80"/>
    <property type="match status" value="1"/>
</dbReference>
<dbReference type="EMBL" id="JACGWL010000012">
    <property type="protein sequence ID" value="KAK4391264.1"/>
    <property type="molecule type" value="Genomic_DNA"/>
</dbReference>
<keyword evidence="5" id="KW-0539">Nucleus</keyword>
<dbReference type="SUPFAM" id="SSF55455">
    <property type="entry name" value="SRF-like"/>
    <property type="match status" value="1"/>
</dbReference>
<evidence type="ECO:0000259" key="8">
    <source>
        <dbReference type="PROSITE" id="PS50066"/>
    </source>
</evidence>
<protein>
    <submittedName>
        <fullName evidence="9">Agamous-like MADS-box protein</fullName>
    </submittedName>
</protein>
<organism evidence="9 10">
    <name type="scientific">Sesamum angolense</name>
    <dbReference type="NCBI Taxonomy" id="2727404"/>
    <lineage>
        <taxon>Eukaryota</taxon>
        <taxon>Viridiplantae</taxon>
        <taxon>Streptophyta</taxon>
        <taxon>Embryophyta</taxon>
        <taxon>Tracheophyta</taxon>
        <taxon>Spermatophyta</taxon>
        <taxon>Magnoliopsida</taxon>
        <taxon>eudicotyledons</taxon>
        <taxon>Gunneridae</taxon>
        <taxon>Pentapetalae</taxon>
        <taxon>asterids</taxon>
        <taxon>lamiids</taxon>
        <taxon>Lamiales</taxon>
        <taxon>Pedaliaceae</taxon>
        <taxon>Sesamum</taxon>
    </lineage>
</organism>
<keyword evidence="2" id="KW-0805">Transcription regulation</keyword>
<comment type="subcellular location">
    <subcellularLocation>
        <location evidence="1">Nucleus</location>
    </subcellularLocation>
</comment>
<dbReference type="Pfam" id="PF00319">
    <property type="entry name" value="SRF-TF"/>
    <property type="match status" value="1"/>
</dbReference>
<evidence type="ECO:0000256" key="7">
    <source>
        <dbReference type="SAM" id="MobiDB-lite"/>
    </source>
</evidence>
<dbReference type="PRINTS" id="PR00404">
    <property type="entry name" value="MADSDOMAIN"/>
</dbReference>
<evidence type="ECO:0000313" key="9">
    <source>
        <dbReference type="EMBL" id="KAK4391264.1"/>
    </source>
</evidence>
<dbReference type="GO" id="GO:0005634">
    <property type="term" value="C:nucleus"/>
    <property type="evidence" value="ECO:0007669"/>
    <property type="project" value="UniProtKB-SubCell"/>
</dbReference>
<keyword evidence="10" id="KW-1185">Reference proteome</keyword>
<dbReference type="PROSITE" id="PS50066">
    <property type="entry name" value="MADS_BOX_2"/>
    <property type="match status" value="1"/>
</dbReference>
<evidence type="ECO:0000256" key="5">
    <source>
        <dbReference type="ARBA" id="ARBA00023242"/>
    </source>
</evidence>
<reference evidence="9" key="2">
    <citation type="journal article" date="2024" name="Plant">
        <title>Genomic evolution and insights into agronomic trait innovations of Sesamum species.</title>
        <authorList>
            <person name="Miao H."/>
            <person name="Wang L."/>
            <person name="Qu L."/>
            <person name="Liu H."/>
            <person name="Sun Y."/>
            <person name="Le M."/>
            <person name="Wang Q."/>
            <person name="Wei S."/>
            <person name="Zheng Y."/>
            <person name="Lin W."/>
            <person name="Duan Y."/>
            <person name="Cao H."/>
            <person name="Xiong S."/>
            <person name="Wang X."/>
            <person name="Wei L."/>
            <person name="Li C."/>
            <person name="Ma Q."/>
            <person name="Ju M."/>
            <person name="Zhao R."/>
            <person name="Li G."/>
            <person name="Mu C."/>
            <person name="Tian Q."/>
            <person name="Mei H."/>
            <person name="Zhang T."/>
            <person name="Gao T."/>
            <person name="Zhang H."/>
        </authorList>
    </citation>
    <scope>NUCLEOTIDE SEQUENCE</scope>
    <source>
        <strain evidence="9">K16</strain>
    </source>
</reference>
<keyword evidence="3" id="KW-0238">DNA-binding</keyword>
<evidence type="ECO:0000256" key="6">
    <source>
        <dbReference type="SAM" id="Coils"/>
    </source>
</evidence>
<evidence type="ECO:0000256" key="1">
    <source>
        <dbReference type="ARBA" id="ARBA00004123"/>
    </source>
</evidence>
<evidence type="ECO:0000256" key="2">
    <source>
        <dbReference type="ARBA" id="ARBA00023015"/>
    </source>
</evidence>
<proteinExistence type="predicted"/>
<dbReference type="GO" id="GO:0045944">
    <property type="term" value="P:positive regulation of transcription by RNA polymerase II"/>
    <property type="evidence" value="ECO:0007669"/>
    <property type="project" value="InterPro"/>
</dbReference>
<evidence type="ECO:0000256" key="3">
    <source>
        <dbReference type="ARBA" id="ARBA00023125"/>
    </source>
</evidence>
<dbReference type="GO" id="GO:0000978">
    <property type="term" value="F:RNA polymerase II cis-regulatory region sequence-specific DNA binding"/>
    <property type="evidence" value="ECO:0007669"/>
    <property type="project" value="TreeGrafter"/>
</dbReference>